<evidence type="ECO:0000256" key="1">
    <source>
        <dbReference type="ARBA" id="ARBA00002151"/>
    </source>
</evidence>
<keyword evidence="11 14" id="KW-0862">Zinc</keyword>
<dbReference type="GO" id="GO:0050661">
    <property type="term" value="F:NADP binding"/>
    <property type="evidence" value="ECO:0007669"/>
    <property type="project" value="InterPro"/>
</dbReference>
<dbReference type="EMBL" id="QRVK01000005">
    <property type="protein sequence ID" value="RGS43660.1"/>
    <property type="molecule type" value="Genomic_DNA"/>
</dbReference>
<evidence type="ECO:0000256" key="11">
    <source>
        <dbReference type="PIRNR" id="PIRNR006769"/>
    </source>
</evidence>
<evidence type="ECO:0000256" key="2">
    <source>
        <dbReference type="ARBA" id="ARBA00004882"/>
    </source>
</evidence>
<keyword evidence="11 14" id="KW-0479">Metal-binding</keyword>
<keyword evidence="11" id="KW-0686">Riboflavin biosynthesis</keyword>
<dbReference type="InterPro" id="IPR011549">
    <property type="entry name" value="RibD_C"/>
</dbReference>
<comment type="similarity">
    <text evidence="4 11">In the N-terminal section; belongs to the cytidine and deoxycytidylate deaminase family.</text>
</comment>
<dbReference type="GeneID" id="92832680"/>
<keyword evidence="7 11" id="KW-0560">Oxidoreductase</keyword>
<feature type="binding site" evidence="13">
    <location>
        <begin position="315"/>
        <end position="321"/>
    </location>
    <ligand>
        <name>NADP(+)</name>
        <dbReference type="ChEBI" id="CHEBI:58349"/>
    </ligand>
</feature>
<dbReference type="SUPFAM" id="SSF53597">
    <property type="entry name" value="Dihydrofolate reductase-like"/>
    <property type="match status" value="1"/>
</dbReference>
<dbReference type="PANTHER" id="PTHR38011:SF7">
    <property type="entry name" value="2,5-DIAMINO-6-RIBOSYLAMINO-4(3H)-PYRIMIDINONE 5'-PHOSPHATE REDUCTASE"/>
    <property type="match status" value="1"/>
</dbReference>
<feature type="binding site" evidence="13">
    <location>
        <position position="164"/>
    </location>
    <ligand>
        <name>NADP(+)</name>
        <dbReference type="ChEBI" id="CHEBI:58349"/>
    </ligand>
</feature>
<evidence type="ECO:0000256" key="12">
    <source>
        <dbReference type="PIRSR" id="PIRSR006769-1"/>
    </source>
</evidence>
<feature type="binding site" evidence="14">
    <location>
        <position position="94"/>
    </location>
    <ligand>
        <name>Zn(2+)</name>
        <dbReference type="ChEBI" id="CHEBI:29105"/>
        <note>catalytic</note>
    </ligand>
</feature>
<feature type="active site" description="Proton donor" evidence="12">
    <location>
        <position position="60"/>
    </location>
</feature>
<feature type="binding site" evidence="13">
    <location>
        <position position="214"/>
    </location>
    <ligand>
        <name>substrate</name>
    </ligand>
</feature>
<dbReference type="Pfam" id="PF00383">
    <property type="entry name" value="dCMP_cyt_deam_1"/>
    <property type="match status" value="1"/>
</dbReference>
<evidence type="ECO:0000256" key="6">
    <source>
        <dbReference type="ARBA" id="ARBA00022857"/>
    </source>
</evidence>
<comment type="catalytic activity">
    <reaction evidence="9 11">
        <text>5-amino-6-(5-phospho-D-ribitylamino)uracil + NADP(+) = 5-amino-6-(5-phospho-D-ribosylamino)uracil + NADPH + H(+)</text>
        <dbReference type="Rhea" id="RHEA:17845"/>
        <dbReference type="ChEBI" id="CHEBI:15378"/>
        <dbReference type="ChEBI" id="CHEBI:57783"/>
        <dbReference type="ChEBI" id="CHEBI:58349"/>
        <dbReference type="ChEBI" id="CHEBI:58421"/>
        <dbReference type="ChEBI" id="CHEBI:58453"/>
        <dbReference type="EC" id="1.1.1.193"/>
    </reaction>
</comment>
<protein>
    <recommendedName>
        <fullName evidence="11">Riboflavin biosynthesis protein RibD</fullName>
    </recommendedName>
    <domain>
        <recommendedName>
            <fullName evidence="11">Diaminohydroxyphosphoribosylaminopyrimidine deaminase</fullName>
            <shortName evidence="11">DRAP deaminase</shortName>
            <ecNumber evidence="11">3.5.4.26</ecNumber>
        </recommendedName>
        <alternativeName>
            <fullName evidence="11">Riboflavin-specific deaminase</fullName>
        </alternativeName>
    </domain>
    <domain>
        <recommendedName>
            <fullName evidence="11">5-amino-6-(5-phosphoribosylamino)uracil reductase</fullName>
            <ecNumber evidence="11">1.1.1.193</ecNumber>
        </recommendedName>
        <alternativeName>
            <fullName evidence="11">HTP reductase</fullName>
        </alternativeName>
    </domain>
</protein>
<evidence type="ECO:0000256" key="5">
    <source>
        <dbReference type="ARBA" id="ARBA00007417"/>
    </source>
</evidence>
<dbReference type="PIRSF" id="PIRSF006769">
    <property type="entry name" value="RibD"/>
    <property type="match status" value="1"/>
</dbReference>
<comment type="caution">
    <text evidence="16">The sequence shown here is derived from an EMBL/GenBank/DDBJ whole genome shotgun (WGS) entry which is preliminary data.</text>
</comment>
<comment type="pathway">
    <text evidence="3 11">Cofactor biosynthesis; riboflavin biosynthesis; 5-amino-6-(D-ribitylamino)uracil from GTP: step 3/4.</text>
</comment>
<dbReference type="Proteomes" id="UP000283295">
    <property type="component" value="Unassembled WGS sequence"/>
</dbReference>
<evidence type="ECO:0000313" key="17">
    <source>
        <dbReference type="Proteomes" id="UP000283295"/>
    </source>
</evidence>
<evidence type="ECO:0000256" key="8">
    <source>
        <dbReference type="ARBA" id="ARBA00023268"/>
    </source>
</evidence>
<dbReference type="NCBIfam" id="TIGR00326">
    <property type="entry name" value="eubact_ribD"/>
    <property type="match status" value="1"/>
</dbReference>
<sequence>MIDNHIDDEFNLAYMRRAIELAKKGTGAVNPNPLVGAVIVKAGRIIGEGYHVRYGELHAERAAFASLADPAEAEGAVMYVTLEPCCHFGKQPPCVDAIIEHKIRKVYCGSDDPNAMVAGKGFRRLRDAGIEVYTHCLKDECDALNDIFFKYIIAKKPYVTMKYAMTMDGRIATHIGASKWITGEASRAYVMELRNRHKGIMAGIGTVLADDPMLTCRIENGIDRDTDNVRNPIRIICDSKLRIPEDSNIVQTAVEIETIVATTPDGAADTAKCDRLREKSVSIIETDSTDGNVDLGQLMDILGGKGIDGILLEGGGELNYSMVSEGLVDEACVFIAPKIFGGEGKYSPVSGTGVDVPADAHMFRLEEVRRFDEDVMLRYKKV</sequence>
<dbReference type="PANTHER" id="PTHR38011">
    <property type="entry name" value="DIHYDROFOLATE REDUCTASE FAMILY PROTEIN (AFU_ORTHOLOGUE AFUA_8G06820)"/>
    <property type="match status" value="1"/>
</dbReference>
<keyword evidence="6 11" id="KW-0521">NADP</keyword>
<comment type="pathway">
    <text evidence="2 11">Cofactor biosynthesis; riboflavin biosynthesis; 5-amino-6-(D-ribitylamino)uracil from GTP: step 2/4.</text>
</comment>
<dbReference type="GO" id="GO:0046872">
    <property type="term" value="F:metal ion binding"/>
    <property type="evidence" value="ECO:0007669"/>
    <property type="project" value="UniProtKB-KW"/>
</dbReference>
<dbReference type="Gene3D" id="3.40.430.10">
    <property type="entry name" value="Dihydrofolate Reductase, subunit A"/>
    <property type="match status" value="1"/>
</dbReference>
<dbReference type="InterPro" id="IPR004794">
    <property type="entry name" value="Eubact_RibD"/>
</dbReference>
<feature type="binding site" evidence="13">
    <location>
        <position position="239"/>
    </location>
    <ligand>
        <name>NADP(+)</name>
        <dbReference type="ChEBI" id="CHEBI:58349"/>
    </ligand>
</feature>
<dbReference type="AlphaFoldDB" id="A0A412IUA3"/>
<dbReference type="InterPro" id="IPR016193">
    <property type="entry name" value="Cytidine_deaminase-like"/>
</dbReference>
<comment type="cofactor">
    <cofactor evidence="11 14">
        <name>Zn(2+)</name>
        <dbReference type="ChEBI" id="CHEBI:29105"/>
    </cofactor>
    <text evidence="11 14">Binds 1 zinc ion.</text>
</comment>
<evidence type="ECO:0000256" key="14">
    <source>
        <dbReference type="PIRSR" id="PIRSR006769-3"/>
    </source>
</evidence>
<dbReference type="RefSeq" id="WP_004849201.1">
    <property type="nucleotide sequence ID" value="NZ_CP102278.1"/>
</dbReference>
<dbReference type="CDD" id="cd01284">
    <property type="entry name" value="Riboflavin_deaminase-reductase"/>
    <property type="match status" value="1"/>
</dbReference>
<dbReference type="GO" id="GO:0009231">
    <property type="term" value="P:riboflavin biosynthetic process"/>
    <property type="evidence" value="ECO:0007669"/>
    <property type="project" value="UniProtKB-UniPathway"/>
</dbReference>
<reference evidence="16 17" key="1">
    <citation type="submission" date="2018-08" db="EMBL/GenBank/DDBJ databases">
        <title>A genome reference for cultivated species of the human gut microbiota.</title>
        <authorList>
            <person name="Zou Y."/>
            <person name="Xue W."/>
            <person name="Luo G."/>
        </authorList>
    </citation>
    <scope>NUCLEOTIDE SEQUENCE [LARGE SCALE GENOMIC DNA]</scope>
    <source>
        <strain evidence="16 17">AF22-21</strain>
    </source>
</reference>
<dbReference type="EC" id="1.1.1.193" evidence="11"/>
<dbReference type="GO" id="GO:0008835">
    <property type="term" value="F:diaminohydroxyphosphoribosylaminopyrimidine deaminase activity"/>
    <property type="evidence" value="ECO:0007669"/>
    <property type="project" value="UniProtKB-EC"/>
</dbReference>
<organism evidence="16 17">
    <name type="scientific">Coprococcus eutactus</name>
    <dbReference type="NCBI Taxonomy" id="33043"/>
    <lineage>
        <taxon>Bacteria</taxon>
        <taxon>Bacillati</taxon>
        <taxon>Bacillota</taxon>
        <taxon>Clostridia</taxon>
        <taxon>Lachnospirales</taxon>
        <taxon>Lachnospiraceae</taxon>
        <taxon>Coprococcus</taxon>
    </lineage>
</organism>
<dbReference type="Pfam" id="PF01872">
    <property type="entry name" value="RibD_C"/>
    <property type="match status" value="1"/>
</dbReference>
<proteinExistence type="inferred from homology"/>
<evidence type="ECO:0000256" key="10">
    <source>
        <dbReference type="ARBA" id="ARBA00049886"/>
    </source>
</evidence>
<evidence type="ECO:0000256" key="9">
    <source>
        <dbReference type="ARBA" id="ARBA00049861"/>
    </source>
</evidence>
<evidence type="ECO:0000256" key="3">
    <source>
        <dbReference type="ARBA" id="ARBA00004910"/>
    </source>
</evidence>
<feature type="binding site" evidence="13">
    <location>
        <position position="210"/>
    </location>
    <ligand>
        <name>NADP(+)</name>
        <dbReference type="ChEBI" id="CHEBI:58349"/>
    </ligand>
</feature>
<dbReference type="UniPathway" id="UPA00275">
    <property type="reaction ID" value="UER00401"/>
</dbReference>
<feature type="binding site" evidence="13">
    <location>
        <position position="217"/>
    </location>
    <ligand>
        <name>substrate</name>
    </ligand>
</feature>
<keyword evidence="11 16" id="KW-0378">Hydrolase</keyword>
<gene>
    <name evidence="16" type="primary">ribD</name>
    <name evidence="16" type="ORF">DWX94_03575</name>
</gene>
<dbReference type="NCBIfam" id="TIGR00227">
    <property type="entry name" value="ribD_Cterm"/>
    <property type="match status" value="1"/>
</dbReference>
<dbReference type="InterPro" id="IPR002125">
    <property type="entry name" value="CMP_dCMP_dom"/>
</dbReference>
<comment type="similarity">
    <text evidence="5 11">In the C-terminal section; belongs to the HTP reductase family.</text>
</comment>
<feature type="binding site" evidence="13">
    <location>
        <position position="178"/>
    </location>
    <ligand>
        <name>substrate</name>
    </ligand>
</feature>
<evidence type="ECO:0000256" key="4">
    <source>
        <dbReference type="ARBA" id="ARBA00005259"/>
    </source>
</evidence>
<evidence type="ECO:0000313" key="16">
    <source>
        <dbReference type="EMBL" id="RGS43660.1"/>
    </source>
</evidence>
<feature type="binding site" evidence="13">
    <location>
        <position position="194"/>
    </location>
    <ligand>
        <name>substrate</name>
    </ligand>
</feature>
<dbReference type="Gene3D" id="3.40.140.10">
    <property type="entry name" value="Cytidine Deaminase, domain 2"/>
    <property type="match status" value="1"/>
</dbReference>
<comment type="catalytic activity">
    <reaction evidence="10 11">
        <text>2,5-diamino-6-hydroxy-4-(5-phosphoribosylamino)-pyrimidine + H2O + H(+) = 5-amino-6-(5-phospho-D-ribosylamino)uracil + NH4(+)</text>
        <dbReference type="Rhea" id="RHEA:21868"/>
        <dbReference type="ChEBI" id="CHEBI:15377"/>
        <dbReference type="ChEBI" id="CHEBI:15378"/>
        <dbReference type="ChEBI" id="CHEBI:28938"/>
        <dbReference type="ChEBI" id="CHEBI:58453"/>
        <dbReference type="ChEBI" id="CHEBI:58614"/>
        <dbReference type="EC" id="3.5.4.26"/>
    </reaction>
</comment>
<feature type="binding site" evidence="13">
    <location>
        <position position="180"/>
    </location>
    <ligand>
        <name>NADP(+)</name>
        <dbReference type="ChEBI" id="CHEBI:58349"/>
    </ligand>
</feature>
<dbReference type="GO" id="GO:0008703">
    <property type="term" value="F:5-amino-6-(5-phosphoribosylamino)uracil reductase activity"/>
    <property type="evidence" value="ECO:0007669"/>
    <property type="project" value="UniProtKB-EC"/>
</dbReference>
<dbReference type="InterPro" id="IPR050765">
    <property type="entry name" value="Riboflavin_Biosynth_HTPR"/>
</dbReference>
<feature type="binding site" evidence="14">
    <location>
        <position position="58"/>
    </location>
    <ligand>
        <name>Zn(2+)</name>
        <dbReference type="ChEBI" id="CHEBI:29105"/>
        <note>catalytic</note>
    </ligand>
</feature>
<dbReference type="PROSITE" id="PS51747">
    <property type="entry name" value="CYT_DCMP_DEAMINASES_2"/>
    <property type="match status" value="1"/>
</dbReference>
<dbReference type="InterPro" id="IPR024072">
    <property type="entry name" value="DHFR-like_dom_sf"/>
</dbReference>
<dbReference type="OrthoDB" id="9800865at2"/>
<feature type="binding site" evidence="13">
    <location>
        <position position="206"/>
    </location>
    <ligand>
        <name>substrate</name>
    </ligand>
</feature>
<keyword evidence="8" id="KW-0511">Multifunctional enzyme</keyword>
<comment type="function">
    <text evidence="1 11">Converts 2,5-diamino-6-(ribosylamino)-4(3h)-pyrimidinone 5'-phosphate into 5-amino-6-(ribosylamino)-2,4(1h,3h)-pyrimidinedione 5'-phosphate.</text>
</comment>
<dbReference type="EC" id="3.5.4.26" evidence="11"/>
<name>A0A412IUA3_9FIRM</name>
<feature type="binding site" evidence="13">
    <location>
        <position position="313"/>
    </location>
    <ligand>
        <name>substrate</name>
    </ligand>
</feature>
<dbReference type="InterPro" id="IPR002734">
    <property type="entry name" value="RibDG_C"/>
</dbReference>
<dbReference type="SUPFAM" id="SSF53927">
    <property type="entry name" value="Cytidine deaminase-like"/>
    <property type="match status" value="1"/>
</dbReference>
<evidence type="ECO:0000256" key="7">
    <source>
        <dbReference type="ARBA" id="ARBA00023002"/>
    </source>
</evidence>
<evidence type="ECO:0000259" key="15">
    <source>
        <dbReference type="PROSITE" id="PS51747"/>
    </source>
</evidence>
<evidence type="ECO:0000256" key="13">
    <source>
        <dbReference type="PIRSR" id="PIRSR006769-2"/>
    </source>
</evidence>
<feature type="domain" description="CMP/dCMP-type deaminase" evidence="15">
    <location>
        <begin position="9"/>
        <end position="133"/>
    </location>
</feature>
<feature type="binding site" evidence="14">
    <location>
        <position position="85"/>
    </location>
    <ligand>
        <name>Zn(2+)</name>
        <dbReference type="ChEBI" id="CHEBI:29105"/>
        <note>catalytic</note>
    </ligand>
</feature>
<accession>A0A412IUA3</accession>